<dbReference type="EMBL" id="ABEU02000001">
    <property type="status" value="NOT_ANNOTATED_CDS"/>
    <property type="molecule type" value="Genomic_DNA"/>
</dbReference>
<feature type="region of interest" description="Disordered" evidence="2">
    <location>
        <begin position="422"/>
        <end position="474"/>
    </location>
</feature>
<reference evidence="3 4" key="1">
    <citation type="journal article" date="2008" name="Science">
        <title>The Physcomitrella genome reveals evolutionary insights into the conquest of land by plants.</title>
        <authorList>
            <person name="Rensing S."/>
            <person name="Lang D."/>
            <person name="Zimmer A."/>
            <person name="Terry A."/>
            <person name="Salamov A."/>
            <person name="Shapiro H."/>
            <person name="Nishiyama T."/>
            <person name="Perroud P.-F."/>
            <person name="Lindquist E."/>
            <person name="Kamisugi Y."/>
            <person name="Tanahashi T."/>
            <person name="Sakakibara K."/>
            <person name="Fujita T."/>
            <person name="Oishi K."/>
            <person name="Shin-I T."/>
            <person name="Kuroki Y."/>
            <person name="Toyoda A."/>
            <person name="Suzuki Y."/>
            <person name="Hashimoto A."/>
            <person name="Yamaguchi K."/>
            <person name="Sugano A."/>
            <person name="Kohara Y."/>
            <person name="Fujiyama A."/>
            <person name="Anterola A."/>
            <person name="Aoki S."/>
            <person name="Ashton N."/>
            <person name="Barbazuk W.B."/>
            <person name="Barker E."/>
            <person name="Bennetzen J."/>
            <person name="Bezanilla M."/>
            <person name="Blankenship R."/>
            <person name="Cho S.H."/>
            <person name="Dutcher S."/>
            <person name="Estelle M."/>
            <person name="Fawcett J.A."/>
            <person name="Gundlach H."/>
            <person name="Hanada K."/>
            <person name="Heyl A."/>
            <person name="Hicks K.A."/>
            <person name="Hugh J."/>
            <person name="Lohr M."/>
            <person name="Mayer K."/>
            <person name="Melkozernov A."/>
            <person name="Murata T."/>
            <person name="Nelson D."/>
            <person name="Pils B."/>
            <person name="Prigge M."/>
            <person name="Reiss B."/>
            <person name="Renner T."/>
            <person name="Rombauts S."/>
            <person name="Rushton P."/>
            <person name="Sanderfoot A."/>
            <person name="Schween G."/>
            <person name="Shiu S.-H."/>
            <person name="Stueber K."/>
            <person name="Theodoulou F.L."/>
            <person name="Tu H."/>
            <person name="Van de Peer Y."/>
            <person name="Verrier P.J."/>
            <person name="Waters E."/>
            <person name="Wood A."/>
            <person name="Yang L."/>
            <person name="Cove D."/>
            <person name="Cuming A."/>
            <person name="Hasebe M."/>
            <person name="Lucas S."/>
            <person name="Mishler D.B."/>
            <person name="Reski R."/>
            <person name="Grigoriev I."/>
            <person name="Quatrano R.S."/>
            <person name="Boore J.L."/>
        </authorList>
    </citation>
    <scope>NUCLEOTIDE SEQUENCE [LARGE SCALE GENOMIC DNA]</scope>
    <source>
        <strain evidence="3 4">cv. Gransden 2004</strain>
    </source>
</reference>
<proteinExistence type="predicted"/>
<evidence type="ECO:0000313" key="4">
    <source>
        <dbReference type="Proteomes" id="UP000006727"/>
    </source>
</evidence>
<name>A0A7I4BXM7_PHYPA</name>
<keyword evidence="1" id="KW-0175">Coiled coil</keyword>
<evidence type="ECO:0000256" key="2">
    <source>
        <dbReference type="SAM" id="MobiDB-lite"/>
    </source>
</evidence>
<accession>A0A7I4BXM7</accession>
<dbReference type="EnsemblPlants" id="Pp3c1_3730V3.2">
    <property type="protein sequence ID" value="Pp3c1_3730V3.2"/>
    <property type="gene ID" value="Pp3c1_3730"/>
</dbReference>
<feature type="compositionally biased region" description="Basic residues" evidence="2">
    <location>
        <begin position="454"/>
        <end position="467"/>
    </location>
</feature>
<keyword evidence="4" id="KW-1185">Reference proteome</keyword>
<feature type="compositionally biased region" description="Polar residues" evidence="2">
    <location>
        <begin position="422"/>
        <end position="442"/>
    </location>
</feature>
<dbReference type="AlphaFoldDB" id="A0A7I4BXM7"/>
<feature type="coiled-coil region" evidence="1">
    <location>
        <begin position="154"/>
        <end position="223"/>
    </location>
</feature>
<reference evidence="3 4" key="2">
    <citation type="journal article" date="2018" name="Plant J.">
        <title>The Physcomitrella patens chromosome-scale assembly reveals moss genome structure and evolution.</title>
        <authorList>
            <person name="Lang D."/>
            <person name="Ullrich K.K."/>
            <person name="Murat F."/>
            <person name="Fuchs J."/>
            <person name="Jenkins J."/>
            <person name="Haas F.B."/>
            <person name="Piednoel M."/>
            <person name="Gundlach H."/>
            <person name="Van Bel M."/>
            <person name="Meyberg R."/>
            <person name="Vives C."/>
            <person name="Morata J."/>
            <person name="Symeonidi A."/>
            <person name="Hiss M."/>
            <person name="Muchero W."/>
            <person name="Kamisugi Y."/>
            <person name="Saleh O."/>
            <person name="Blanc G."/>
            <person name="Decker E.L."/>
            <person name="van Gessel N."/>
            <person name="Grimwood J."/>
            <person name="Hayes R.D."/>
            <person name="Graham S.W."/>
            <person name="Gunter L.E."/>
            <person name="McDaniel S.F."/>
            <person name="Hoernstein S.N.W."/>
            <person name="Larsson A."/>
            <person name="Li F.W."/>
            <person name="Perroud P.F."/>
            <person name="Phillips J."/>
            <person name="Ranjan P."/>
            <person name="Rokshar D.S."/>
            <person name="Rothfels C.J."/>
            <person name="Schneider L."/>
            <person name="Shu S."/>
            <person name="Stevenson D.W."/>
            <person name="Thummler F."/>
            <person name="Tillich M."/>
            <person name="Villarreal Aguilar J.C."/>
            <person name="Widiez T."/>
            <person name="Wong G.K."/>
            <person name="Wymore A."/>
            <person name="Zhang Y."/>
            <person name="Zimmer A.D."/>
            <person name="Quatrano R.S."/>
            <person name="Mayer K.F.X."/>
            <person name="Goodstein D."/>
            <person name="Casacuberta J.M."/>
            <person name="Vandepoele K."/>
            <person name="Reski R."/>
            <person name="Cuming A.C."/>
            <person name="Tuskan G.A."/>
            <person name="Maumus F."/>
            <person name="Salse J."/>
            <person name="Schmutz J."/>
            <person name="Rensing S.A."/>
        </authorList>
    </citation>
    <scope>NUCLEOTIDE SEQUENCE [LARGE SCALE GENOMIC DNA]</scope>
    <source>
        <strain evidence="3 4">cv. Gransden 2004</strain>
    </source>
</reference>
<organism evidence="3 4">
    <name type="scientific">Physcomitrium patens</name>
    <name type="common">Spreading-leaved earth moss</name>
    <name type="synonym">Physcomitrella patens</name>
    <dbReference type="NCBI Taxonomy" id="3218"/>
    <lineage>
        <taxon>Eukaryota</taxon>
        <taxon>Viridiplantae</taxon>
        <taxon>Streptophyta</taxon>
        <taxon>Embryophyta</taxon>
        <taxon>Bryophyta</taxon>
        <taxon>Bryophytina</taxon>
        <taxon>Bryopsida</taxon>
        <taxon>Funariidae</taxon>
        <taxon>Funariales</taxon>
        <taxon>Funariaceae</taxon>
        <taxon>Physcomitrium</taxon>
    </lineage>
</organism>
<dbReference type="Gramene" id="Pp3c1_3730V3.2">
    <property type="protein sequence ID" value="Pp3c1_3730V3.2"/>
    <property type="gene ID" value="Pp3c1_3730"/>
</dbReference>
<gene>
    <name evidence="3" type="primary">LOC112287454</name>
</gene>
<protein>
    <submittedName>
        <fullName evidence="3">Uncharacterized protein</fullName>
    </submittedName>
</protein>
<evidence type="ECO:0000256" key="1">
    <source>
        <dbReference type="SAM" id="Coils"/>
    </source>
</evidence>
<reference evidence="3" key="3">
    <citation type="submission" date="2020-12" db="UniProtKB">
        <authorList>
            <consortium name="EnsemblPlants"/>
        </authorList>
    </citation>
    <scope>IDENTIFICATION</scope>
</reference>
<evidence type="ECO:0000313" key="3">
    <source>
        <dbReference type="EnsemblPlants" id="Pp3c1_3730V3.2"/>
    </source>
</evidence>
<sequence>MSEWPWFDLSWCDEAELRGIVGLGRKQEQEDERVGLYDKLAGNSLAGESRIGGADIEIDLEEEPDSEQGHIETWKEGIDNRIGKSAFQQASRLLEAVNKTLDGLEDGLVKHAENVAEESRQISRETQSQFFEVEQMREELSVRDNLLEMLWQEANKASLTLRTATQAMAAAEEKIVYLQEQLDMTAGSLQQEREATQRALDLFSNSLLALSDAEKRMRELEQQVEIGMHGSQVQESSTESLANQEEGVEPFTAEGAILQEEVHSRDVLLQEAKDDMVRSADSLKLASRIEQELRASMERELELTQNLESHKELVKELQQELAESYTATLADQALQHMEKMVKDLKYEVEILSDGLGAGDNASNIMSEKAGHRLGFLTNASENRESVRQLTSYVKELKAELTLKDEKIASLRSELSQAETALQQGRIASNSTPGVLTTAQSNKSAKRPNVEVKNLRRKSNRRRLKSSSHRSSPQS</sequence>
<feature type="coiled-coil region" evidence="1">
    <location>
        <begin position="300"/>
        <end position="327"/>
    </location>
</feature>
<dbReference type="Proteomes" id="UP000006727">
    <property type="component" value="Chromosome 1"/>
</dbReference>